<dbReference type="Proteomes" id="UP000886879">
    <property type="component" value="Unassembled WGS sequence"/>
</dbReference>
<feature type="region of interest" description="Disordered" evidence="3">
    <location>
        <begin position="378"/>
        <end position="402"/>
    </location>
</feature>
<keyword evidence="2" id="KW-0418">Kinase</keyword>
<dbReference type="InterPro" id="IPR012893">
    <property type="entry name" value="HipA-like_C"/>
</dbReference>
<keyword evidence="1" id="KW-0808">Transferase</keyword>
<proteinExistence type="predicted"/>
<gene>
    <name evidence="5" type="ORF">IAD31_05190</name>
</gene>
<evidence type="ECO:0000256" key="3">
    <source>
        <dbReference type="SAM" id="MobiDB-lite"/>
    </source>
</evidence>
<dbReference type="EMBL" id="DVFO01000048">
    <property type="protein sequence ID" value="HIQ60971.1"/>
    <property type="molecule type" value="Genomic_DNA"/>
</dbReference>
<evidence type="ECO:0000256" key="1">
    <source>
        <dbReference type="ARBA" id="ARBA00022679"/>
    </source>
</evidence>
<dbReference type="AlphaFoldDB" id="A0A9D0YRK3"/>
<comment type="caution">
    <text evidence="5">The sequence shown here is derived from an EMBL/GenBank/DDBJ whole genome shotgun (WGS) entry which is preliminary data.</text>
</comment>
<name>A0A9D0YRK3_9FIRM</name>
<feature type="compositionally biased region" description="Low complexity" evidence="3">
    <location>
        <begin position="378"/>
        <end position="388"/>
    </location>
</feature>
<feature type="domain" description="HipA-like C-terminal" evidence="4">
    <location>
        <begin position="150"/>
        <end position="370"/>
    </location>
</feature>
<reference evidence="5" key="1">
    <citation type="submission" date="2020-10" db="EMBL/GenBank/DDBJ databases">
        <authorList>
            <person name="Gilroy R."/>
        </authorList>
    </citation>
    <scope>NUCLEOTIDE SEQUENCE</scope>
    <source>
        <strain evidence="5">ChiGjej2B2-12916</strain>
    </source>
</reference>
<evidence type="ECO:0000256" key="2">
    <source>
        <dbReference type="ARBA" id="ARBA00022777"/>
    </source>
</evidence>
<protein>
    <submittedName>
        <fullName evidence="5">HipA domain-containing protein</fullName>
    </submittedName>
</protein>
<organism evidence="5 6">
    <name type="scientific">Candidatus Enterenecus faecium</name>
    <dbReference type="NCBI Taxonomy" id="2840780"/>
    <lineage>
        <taxon>Bacteria</taxon>
        <taxon>Bacillati</taxon>
        <taxon>Bacillota</taxon>
        <taxon>Clostridia</taxon>
        <taxon>Eubacteriales</taxon>
        <taxon>Candidatus Enterenecus</taxon>
    </lineage>
</organism>
<dbReference type="GO" id="GO:0016301">
    <property type="term" value="F:kinase activity"/>
    <property type="evidence" value="ECO:0007669"/>
    <property type="project" value="UniProtKB-KW"/>
</dbReference>
<evidence type="ECO:0000313" key="5">
    <source>
        <dbReference type="EMBL" id="HIQ60971.1"/>
    </source>
</evidence>
<sequence>MHKRLAVAALELDEATGSIRHINTVYTPEHLPVGTRAPSGEVDRAALNQWWMGRCVPATRMGIREALEALGLPSPQLLPLRSYGLSLSDHYWICPQYAGVIWDTINFYDNPFSDDVGSVLFGQPKSSAGFDFCSPDNTTDGYLRKCWKIVDGARCLIKGGSAPFQQQPFNEVIATGIMERLNIPHVPYRLLWSNGQPYSVCTDFVTPDTELVTAWQVMQTQKKSNSQSVYQHFISCCQALGVNNVVPALDQMLVVDYLLANEDRHLNNFGLLRDPETLEWLGMAPIFDSGTSLGYDRTAERIPTDHDVVCKPFKNHHDQQLKLVSSLDWVDFEALSDLDELVRDTLSGSLAQGCVSADRIEAIAQAVRQRVQRLQRAAQSQQSRDLSSTADDVEQNVAQSYQ</sequence>
<accession>A0A9D0YRK3</accession>
<reference evidence="5" key="2">
    <citation type="journal article" date="2021" name="PeerJ">
        <title>Extensive microbial diversity within the chicken gut microbiome revealed by metagenomics and culture.</title>
        <authorList>
            <person name="Gilroy R."/>
            <person name="Ravi A."/>
            <person name="Getino M."/>
            <person name="Pursley I."/>
            <person name="Horton D.L."/>
            <person name="Alikhan N.F."/>
            <person name="Baker D."/>
            <person name="Gharbi K."/>
            <person name="Hall N."/>
            <person name="Watson M."/>
            <person name="Adriaenssens E.M."/>
            <person name="Foster-Nyarko E."/>
            <person name="Jarju S."/>
            <person name="Secka A."/>
            <person name="Antonio M."/>
            <person name="Oren A."/>
            <person name="Chaudhuri R.R."/>
            <person name="La Ragione R."/>
            <person name="Hildebrand F."/>
            <person name="Pallen M.J."/>
        </authorList>
    </citation>
    <scope>NUCLEOTIDE SEQUENCE</scope>
    <source>
        <strain evidence="5">ChiGjej2B2-12916</strain>
    </source>
</reference>
<dbReference type="Gene3D" id="1.10.1070.20">
    <property type="match status" value="1"/>
</dbReference>
<evidence type="ECO:0000313" key="6">
    <source>
        <dbReference type="Proteomes" id="UP000886879"/>
    </source>
</evidence>
<evidence type="ECO:0000259" key="4">
    <source>
        <dbReference type="Pfam" id="PF07804"/>
    </source>
</evidence>
<dbReference type="Pfam" id="PF07804">
    <property type="entry name" value="HipA_C"/>
    <property type="match status" value="1"/>
</dbReference>